<dbReference type="AlphaFoldDB" id="A0AA36HCB9"/>
<keyword evidence="2" id="KW-1185">Reference proteome</keyword>
<dbReference type="EMBL" id="CATQJL010000316">
    <property type="protein sequence ID" value="CAJ0607736.1"/>
    <property type="molecule type" value="Genomic_DNA"/>
</dbReference>
<reference evidence="1" key="1">
    <citation type="submission" date="2023-07" db="EMBL/GenBank/DDBJ databases">
        <authorList>
            <consortium name="CYATHOMIX"/>
        </authorList>
    </citation>
    <scope>NUCLEOTIDE SEQUENCE</scope>
    <source>
        <strain evidence="1">N/A</strain>
    </source>
</reference>
<evidence type="ECO:0000313" key="1">
    <source>
        <dbReference type="EMBL" id="CAJ0607736.1"/>
    </source>
</evidence>
<evidence type="ECO:0000313" key="2">
    <source>
        <dbReference type="Proteomes" id="UP001176961"/>
    </source>
</evidence>
<name>A0AA36HCB9_CYLNA</name>
<sequence>MTSEFNIKSCKQRLTRQLNELANMIDEANTFKEPWQYPTNADDILQFILANTAILRNLINQMKTKEDQIMAEYSNQARALEAFKSINTEYGENLEKEFDSYWENKRADESLDISVSTRRKLETRIVELECQQQALEASSMRKQSSKPSIQETTQRCTSLFQAMEDHQQKGINQTLSQSNQTTADLLELWCKSAIATLKGSPPSRSDCASYNSSITFRMKNLCVYCLDAAFDESREKPDIE</sequence>
<comment type="caution">
    <text evidence="1">The sequence shown here is derived from an EMBL/GenBank/DDBJ whole genome shotgun (WGS) entry which is preliminary data.</text>
</comment>
<protein>
    <submittedName>
        <fullName evidence="1">Uncharacterized protein</fullName>
    </submittedName>
</protein>
<organism evidence="1 2">
    <name type="scientific">Cylicocyclus nassatus</name>
    <name type="common">Nematode worm</name>
    <dbReference type="NCBI Taxonomy" id="53992"/>
    <lineage>
        <taxon>Eukaryota</taxon>
        <taxon>Metazoa</taxon>
        <taxon>Ecdysozoa</taxon>
        <taxon>Nematoda</taxon>
        <taxon>Chromadorea</taxon>
        <taxon>Rhabditida</taxon>
        <taxon>Rhabditina</taxon>
        <taxon>Rhabditomorpha</taxon>
        <taxon>Strongyloidea</taxon>
        <taxon>Strongylidae</taxon>
        <taxon>Cylicocyclus</taxon>
    </lineage>
</organism>
<accession>A0AA36HCB9</accession>
<proteinExistence type="predicted"/>
<dbReference type="Proteomes" id="UP001176961">
    <property type="component" value="Unassembled WGS sequence"/>
</dbReference>
<gene>
    <name evidence="1" type="ORF">CYNAS_LOCUS19719</name>
</gene>